<dbReference type="STRING" id="688270.Celal_3593"/>
<reference evidence="1 2" key="1">
    <citation type="journal article" date="2010" name="Stand. Genomic Sci.">
        <title>Complete genome sequence of Cellulophaga algicola type strain (IC166).</title>
        <authorList>
            <person name="Abt B."/>
            <person name="Lu M."/>
            <person name="Misra M."/>
            <person name="Han C."/>
            <person name="Nolan M."/>
            <person name="Lucas S."/>
            <person name="Hammon N."/>
            <person name="Deshpande S."/>
            <person name="Cheng J.F."/>
            <person name="Tapia R."/>
            <person name="Goodwin L."/>
            <person name="Pitluck S."/>
            <person name="Liolios K."/>
            <person name="Pagani I."/>
            <person name="Ivanova N."/>
            <person name="Mavromatis K."/>
            <person name="Ovchinikova G."/>
            <person name="Pati A."/>
            <person name="Chen A."/>
            <person name="Palaniappan K."/>
            <person name="Land M."/>
            <person name="Hauser L."/>
            <person name="Chang Y.J."/>
            <person name="Jeffries C.D."/>
            <person name="Detter J.C."/>
            <person name="Brambilla E."/>
            <person name="Rohde M."/>
            <person name="Tindall B.J."/>
            <person name="Goker M."/>
            <person name="Woyke T."/>
            <person name="Bristow J."/>
            <person name="Eisen J.A."/>
            <person name="Markowitz V."/>
            <person name="Hugenholtz P."/>
            <person name="Kyrpides N.C."/>
            <person name="Klenk H.P."/>
            <person name="Lapidus A."/>
        </authorList>
    </citation>
    <scope>NUCLEOTIDE SEQUENCE [LARGE SCALE GENOMIC DNA]</scope>
    <source>
        <strain evidence="2">DSM 14237 / IC166 / ACAM 630</strain>
    </source>
</reference>
<name>E6X943_CELAD</name>
<evidence type="ECO:0000313" key="1">
    <source>
        <dbReference type="EMBL" id="ADV50853.1"/>
    </source>
</evidence>
<dbReference type="eggNOG" id="ENOG5033R7D">
    <property type="taxonomic scope" value="Bacteria"/>
</dbReference>
<proteinExistence type="predicted"/>
<organism evidence="1 2">
    <name type="scientific">Cellulophaga algicola (strain DSM 14237 / IC166 / ACAM 630)</name>
    <dbReference type="NCBI Taxonomy" id="688270"/>
    <lineage>
        <taxon>Bacteria</taxon>
        <taxon>Pseudomonadati</taxon>
        <taxon>Bacteroidota</taxon>
        <taxon>Flavobacteriia</taxon>
        <taxon>Flavobacteriales</taxon>
        <taxon>Flavobacteriaceae</taxon>
        <taxon>Cellulophaga</taxon>
    </lineage>
</organism>
<dbReference type="AlphaFoldDB" id="E6X943"/>
<protein>
    <submittedName>
        <fullName evidence="1">Uncharacterized protein</fullName>
    </submittedName>
</protein>
<dbReference type="EMBL" id="CP002453">
    <property type="protein sequence ID" value="ADV50853.1"/>
    <property type="molecule type" value="Genomic_DNA"/>
</dbReference>
<dbReference type="Proteomes" id="UP000008634">
    <property type="component" value="Chromosome"/>
</dbReference>
<keyword evidence="2" id="KW-1185">Reference proteome</keyword>
<dbReference type="HOGENOM" id="CLU_1092783_0_0_10"/>
<dbReference type="RefSeq" id="WP_013552304.1">
    <property type="nucleotide sequence ID" value="NC_014934.1"/>
</dbReference>
<dbReference type="KEGG" id="cao:Celal_3593"/>
<sequence length="254" mass="29417">MQKAFIIFSFLVLPYVYGQENKASEIIIGIGILHVNTTYPIYLYKGINDTLPFADIVFKKHKSGTTTISTALDLKPNSISEGGTHKADRKLIKSGLAPTSKQLNFIVTEASEYYFKVVTNKETNEAFFIKREKQHVYYKTKGALFQNSCSNCADSNYNPRWFIFETWERYLKRVHYIEKPNLILYDKPNGDIIFKNNDHSFLPFNVVEVKGDWIKLKKATGRENMFDASENYDGWTQWKNGNEILITIIESMFI</sequence>
<gene>
    <name evidence="1" type="ordered locus">Celal_3593</name>
</gene>
<dbReference type="OrthoDB" id="1333948at2"/>
<evidence type="ECO:0000313" key="2">
    <source>
        <dbReference type="Proteomes" id="UP000008634"/>
    </source>
</evidence>
<accession>E6X943</accession>